<comment type="caution">
    <text evidence="6">The sequence shown here is derived from an EMBL/GenBank/DDBJ whole genome shotgun (WGS) entry which is preliminary data.</text>
</comment>
<name>A0ABU3BMR0_9BACT</name>
<evidence type="ECO:0000256" key="4">
    <source>
        <dbReference type="SAM" id="MobiDB-lite"/>
    </source>
</evidence>
<keyword evidence="7" id="KW-1185">Reference proteome</keyword>
<protein>
    <submittedName>
        <fullName evidence="6">Polyphosphate kinase 2 family protein</fullName>
    </submittedName>
</protein>
<dbReference type="InterPro" id="IPR022488">
    <property type="entry name" value="PPK2-related"/>
</dbReference>
<comment type="similarity">
    <text evidence="1">Belongs to the polyphosphate kinase 2 (PPK2) family. Class I subfamily.</text>
</comment>
<proteinExistence type="inferred from homology"/>
<sequence length="268" mass="31321">MDRYRIRPGETLRLAERSTDDDGGLTKDEGKERLKANTERARDLQEQLYAEGQQALLFVFQAMDAGGKDSTTEHVFGPLNPQGVNVASFKTPTELEQRHDFLWRVHAQAPPHGLIKVFNRSHYEDVLIVRVHGWAAPDVIERRYDHIRHFESLLADARTRVVKVMLHISKDYQLERFRRRLERPDKHWKFNPGDLDERKLWDDYRRAFEVAIERTTTEAAPWYVVPAETRWYRNLVVSQILVDTLEAMDPQYPEPTFDPADYPPGSIA</sequence>
<reference evidence="6 7" key="1">
    <citation type="submission" date="2023-09" db="EMBL/GenBank/DDBJ databases">
        <authorList>
            <person name="Rey-Velasco X."/>
        </authorList>
    </citation>
    <scope>NUCLEOTIDE SEQUENCE [LARGE SCALE GENOMIC DNA]</scope>
    <source>
        <strain evidence="6 7">F394</strain>
    </source>
</reference>
<dbReference type="InterPro" id="IPR016898">
    <property type="entry name" value="Polyphosphate_phosphotransfera"/>
</dbReference>
<dbReference type="Pfam" id="PF03976">
    <property type="entry name" value="PPK2"/>
    <property type="match status" value="1"/>
</dbReference>
<dbReference type="PANTHER" id="PTHR34383">
    <property type="entry name" value="POLYPHOSPHATE:AMP PHOSPHOTRANSFERASE-RELATED"/>
    <property type="match status" value="1"/>
</dbReference>
<dbReference type="InterPro" id="IPR022300">
    <property type="entry name" value="PPK2-rel_1"/>
</dbReference>
<dbReference type="InterPro" id="IPR027417">
    <property type="entry name" value="P-loop_NTPase"/>
</dbReference>
<dbReference type="NCBIfam" id="TIGR03709">
    <property type="entry name" value="PPK2_rel_1"/>
    <property type="match status" value="1"/>
</dbReference>
<accession>A0ABU3BMR0</accession>
<dbReference type="RefSeq" id="WP_311661769.1">
    <property type="nucleotide sequence ID" value="NZ_JAVRHT010000003.1"/>
</dbReference>
<dbReference type="SUPFAM" id="SSF52540">
    <property type="entry name" value="P-loop containing nucleoside triphosphate hydrolases"/>
    <property type="match status" value="1"/>
</dbReference>
<dbReference type="PANTHER" id="PTHR34383:SF3">
    <property type="entry name" value="POLYPHOSPHATE:AMP PHOSPHOTRANSFERASE"/>
    <property type="match status" value="1"/>
</dbReference>
<gene>
    <name evidence="6" type="ORF">RM540_02320</name>
</gene>
<feature type="region of interest" description="Disordered" evidence="4">
    <location>
        <begin position="1"/>
        <end position="29"/>
    </location>
</feature>
<keyword evidence="2" id="KW-0808">Transferase</keyword>
<dbReference type="EMBL" id="JAVRHT010000003">
    <property type="protein sequence ID" value="MDT0630571.1"/>
    <property type="molecule type" value="Genomic_DNA"/>
</dbReference>
<organism evidence="6 7">
    <name type="scientific">Rubrivirga litoralis</name>
    <dbReference type="NCBI Taxonomy" id="3075598"/>
    <lineage>
        <taxon>Bacteria</taxon>
        <taxon>Pseudomonadati</taxon>
        <taxon>Rhodothermota</taxon>
        <taxon>Rhodothermia</taxon>
        <taxon>Rhodothermales</taxon>
        <taxon>Rubricoccaceae</taxon>
        <taxon>Rubrivirga</taxon>
    </lineage>
</organism>
<evidence type="ECO:0000256" key="3">
    <source>
        <dbReference type="ARBA" id="ARBA00022777"/>
    </source>
</evidence>
<evidence type="ECO:0000259" key="5">
    <source>
        <dbReference type="Pfam" id="PF03976"/>
    </source>
</evidence>
<evidence type="ECO:0000256" key="1">
    <source>
        <dbReference type="ARBA" id="ARBA00009924"/>
    </source>
</evidence>
<evidence type="ECO:0000313" key="7">
    <source>
        <dbReference type="Proteomes" id="UP001267426"/>
    </source>
</evidence>
<evidence type="ECO:0000313" key="6">
    <source>
        <dbReference type="EMBL" id="MDT0630571.1"/>
    </source>
</evidence>
<dbReference type="Gene3D" id="3.40.50.300">
    <property type="entry name" value="P-loop containing nucleotide triphosphate hydrolases"/>
    <property type="match status" value="1"/>
</dbReference>
<keyword evidence="3 6" id="KW-0418">Kinase</keyword>
<evidence type="ECO:0000256" key="2">
    <source>
        <dbReference type="ARBA" id="ARBA00022679"/>
    </source>
</evidence>
<dbReference type="Proteomes" id="UP001267426">
    <property type="component" value="Unassembled WGS sequence"/>
</dbReference>
<dbReference type="PIRSF" id="PIRSF028756">
    <property type="entry name" value="PPK2_prd"/>
    <property type="match status" value="1"/>
</dbReference>
<feature type="domain" description="Polyphosphate kinase-2-related" evidence="5">
    <location>
        <begin position="25"/>
        <end position="251"/>
    </location>
</feature>
<dbReference type="GO" id="GO:0016301">
    <property type="term" value="F:kinase activity"/>
    <property type="evidence" value="ECO:0007669"/>
    <property type="project" value="UniProtKB-KW"/>
</dbReference>